<feature type="region of interest" description="Disordered" evidence="2">
    <location>
        <begin position="55"/>
        <end position="77"/>
    </location>
</feature>
<dbReference type="Pfam" id="PF13639">
    <property type="entry name" value="zf-RING_2"/>
    <property type="match status" value="1"/>
</dbReference>
<dbReference type="PANTHER" id="PTHR46592:SF14">
    <property type="entry name" value="RING-TYPE DOMAIN-CONTAINING PROTEIN"/>
    <property type="match status" value="1"/>
</dbReference>
<keyword evidence="1" id="KW-0479">Metal-binding</keyword>
<dbReference type="InterPro" id="IPR013083">
    <property type="entry name" value="Znf_RING/FYVE/PHD"/>
</dbReference>
<reference evidence="5" key="1">
    <citation type="submission" date="2024-03" db="EMBL/GenBank/DDBJ databases">
        <title>WGS assembly of Saponaria officinalis var. Norfolk2.</title>
        <authorList>
            <person name="Jenkins J."/>
            <person name="Shu S."/>
            <person name="Grimwood J."/>
            <person name="Barry K."/>
            <person name="Goodstein D."/>
            <person name="Schmutz J."/>
            <person name="Leebens-Mack J."/>
            <person name="Osbourn A."/>
        </authorList>
    </citation>
    <scope>NUCLEOTIDE SEQUENCE [LARGE SCALE GENOMIC DNA]</scope>
    <source>
        <strain evidence="5">JIC</strain>
    </source>
</reference>
<dbReference type="GO" id="GO:0008270">
    <property type="term" value="F:zinc ion binding"/>
    <property type="evidence" value="ECO:0007669"/>
    <property type="project" value="UniProtKB-KW"/>
</dbReference>
<evidence type="ECO:0000256" key="2">
    <source>
        <dbReference type="SAM" id="MobiDB-lite"/>
    </source>
</evidence>
<sequence length="193" mass="21060">MSTTSSISPISSNIITPSTTKVGLGYGIAIAISILFLISSILLASYACVRVKAGNRDDDEDENDHNVGDNVDRPHQRDNLAHQPISIGLPGPMQIKVGLEKKPNKELTYNEVVLGESKRLPRPNNGPCSICLSEYKPKEIVRCMPHCNHCFHVKCIDQWLKVGPTCPLCRNSPAATPSATPLSELVPLAFHPR</sequence>
<dbReference type="GO" id="GO:0016740">
    <property type="term" value="F:transferase activity"/>
    <property type="evidence" value="ECO:0007669"/>
    <property type="project" value="InterPro"/>
</dbReference>
<dbReference type="SUPFAM" id="SSF57850">
    <property type="entry name" value="RING/U-box"/>
    <property type="match status" value="1"/>
</dbReference>
<keyword evidence="1" id="KW-0863">Zinc-finger</keyword>
<keyword evidence="3" id="KW-1133">Transmembrane helix</keyword>
<feature type="domain" description="RING-type" evidence="4">
    <location>
        <begin position="128"/>
        <end position="170"/>
    </location>
</feature>
<gene>
    <name evidence="5" type="ORF">RND81_10G094300</name>
</gene>
<accession>A0AAW1I189</accession>
<dbReference type="Proteomes" id="UP001443914">
    <property type="component" value="Unassembled WGS sequence"/>
</dbReference>
<evidence type="ECO:0000256" key="3">
    <source>
        <dbReference type="SAM" id="Phobius"/>
    </source>
</evidence>
<dbReference type="AlphaFoldDB" id="A0AAW1I189"/>
<dbReference type="PROSITE" id="PS50089">
    <property type="entry name" value="ZF_RING_2"/>
    <property type="match status" value="1"/>
</dbReference>
<keyword evidence="6" id="KW-1185">Reference proteome</keyword>
<evidence type="ECO:0000259" key="4">
    <source>
        <dbReference type="PROSITE" id="PS50089"/>
    </source>
</evidence>
<dbReference type="SMART" id="SM00184">
    <property type="entry name" value="RING"/>
    <property type="match status" value="1"/>
</dbReference>
<name>A0AAW1I189_SAPOF</name>
<keyword evidence="3" id="KW-0812">Transmembrane</keyword>
<protein>
    <recommendedName>
        <fullName evidence="4">RING-type domain-containing protein</fullName>
    </recommendedName>
</protein>
<comment type="caution">
    <text evidence="5">The sequence shown here is derived from an EMBL/GenBank/DDBJ whole genome shotgun (WGS) entry which is preliminary data.</text>
</comment>
<dbReference type="PANTHER" id="PTHR46592">
    <property type="entry name" value="RING-H2 FINGER PROTEIN ATL67"/>
    <property type="match status" value="1"/>
</dbReference>
<proteinExistence type="predicted"/>
<dbReference type="GO" id="GO:0016567">
    <property type="term" value="P:protein ubiquitination"/>
    <property type="evidence" value="ECO:0007669"/>
    <property type="project" value="InterPro"/>
</dbReference>
<evidence type="ECO:0000313" key="5">
    <source>
        <dbReference type="EMBL" id="KAK9682751.1"/>
    </source>
</evidence>
<evidence type="ECO:0000256" key="1">
    <source>
        <dbReference type="PROSITE-ProRule" id="PRU00175"/>
    </source>
</evidence>
<feature type="transmembrane region" description="Helical" evidence="3">
    <location>
        <begin position="26"/>
        <end position="49"/>
    </location>
</feature>
<dbReference type="InterPro" id="IPR001841">
    <property type="entry name" value="Znf_RING"/>
</dbReference>
<dbReference type="EMBL" id="JBDFQZ010000010">
    <property type="protein sequence ID" value="KAK9682751.1"/>
    <property type="molecule type" value="Genomic_DNA"/>
</dbReference>
<dbReference type="InterPro" id="IPR044289">
    <property type="entry name" value="ATL67-70"/>
</dbReference>
<keyword evidence="3" id="KW-0472">Membrane</keyword>
<evidence type="ECO:0000313" key="6">
    <source>
        <dbReference type="Proteomes" id="UP001443914"/>
    </source>
</evidence>
<dbReference type="CDD" id="cd16461">
    <property type="entry name" value="RING-H2_EL5-like"/>
    <property type="match status" value="1"/>
</dbReference>
<keyword evidence="1" id="KW-0862">Zinc</keyword>
<organism evidence="5 6">
    <name type="scientific">Saponaria officinalis</name>
    <name type="common">Common soapwort</name>
    <name type="synonym">Lychnis saponaria</name>
    <dbReference type="NCBI Taxonomy" id="3572"/>
    <lineage>
        <taxon>Eukaryota</taxon>
        <taxon>Viridiplantae</taxon>
        <taxon>Streptophyta</taxon>
        <taxon>Embryophyta</taxon>
        <taxon>Tracheophyta</taxon>
        <taxon>Spermatophyta</taxon>
        <taxon>Magnoliopsida</taxon>
        <taxon>eudicotyledons</taxon>
        <taxon>Gunneridae</taxon>
        <taxon>Pentapetalae</taxon>
        <taxon>Caryophyllales</taxon>
        <taxon>Caryophyllaceae</taxon>
        <taxon>Caryophylleae</taxon>
        <taxon>Saponaria</taxon>
    </lineage>
</organism>
<feature type="compositionally biased region" description="Basic and acidic residues" evidence="2">
    <location>
        <begin position="64"/>
        <end position="77"/>
    </location>
</feature>
<dbReference type="Gene3D" id="3.30.40.10">
    <property type="entry name" value="Zinc/RING finger domain, C3HC4 (zinc finger)"/>
    <property type="match status" value="1"/>
</dbReference>